<name>A0AAV1TL70_9STRA</name>
<gene>
    <name evidence="2" type="ORF">PM001_LOCUS8271</name>
</gene>
<sequence length="222" mass="23989">MHLPNAVLLSAAIALASELEPLQVHALGNEEADAFVGRFLRSDTTSRARIEERGAFKMPSCLGCLPGTWSPAKLLAAGAAEKAEANTAKLAEANAPKLAEANAAKLADEDDAKGVQAKQVTDQALDDLVDLIDGMSDAQQGVDFFIRSKEYDLFRDTVREVNGKLPKGIMITPGRVLVRHFGYEKVRGAILRAMWSSAKQIKFRGNVLATHYNTEAENGRAI</sequence>
<organism evidence="2 3">
    <name type="scientific">Peronospora matthiolae</name>
    <dbReference type="NCBI Taxonomy" id="2874970"/>
    <lineage>
        <taxon>Eukaryota</taxon>
        <taxon>Sar</taxon>
        <taxon>Stramenopiles</taxon>
        <taxon>Oomycota</taxon>
        <taxon>Peronosporomycetes</taxon>
        <taxon>Peronosporales</taxon>
        <taxon>Peronosporaceae</taxon>
        <taxon>Peronospora</taxon>
    </lineage>
</organism>
<reference evidence="2" key="1">
    <citation type="submission" date="2024-01" db="EMBL/GenBank/DDBJ databases">
        <authorList>
            <person name="Webb A."/>
        </authorList>
    </citation>
    <scope>NUCLEOTIDE SEQUENCE</scope>
    <source>
        <strain evidence="2">Pm1</strain>
    </source>
</reference>
<dbReference type="Proteomes" id="UP001162060">
    <property type="component" value="Unassembled WGS sequence"/>
</dbReference>
<evidence type="ECO:0000256" key="1">
    <source>
        <dbReference type="SAM" id="SignalP"/>
    </source>
</evidence>
<comment type="caution">
    <text evidence="2">The sequence shown here is derived from an EMBL/GenBank/DDBJ whole genome shotgun (WGS) entry which is preliminary data.</text>
</comment>
<keyword evidence="1" id="KW-0732">Signal</keyword>
<accession>A0AAV1TL70</accession>
<feature type="chain" id="PRO_5043685004" evidence="1">
    <location>
        <begin position="17"/>
        <end position="222"/>
    </location>
</feature>
<feature type="signal peptide" evidence="1">
    <location>
        <begin position="1"/>
        <end position="16"/>
    </location>
</feature>
<dbReference type="AlphaFoldDB" id="A0AAV1TL70"/>
<proteinExistence type="predicted"/>
<evidence type="ECO:0000313" key="3">
    <source>
        <dbReference type="Proteomes" id="UP001162060"/>
    </source>
</evidence>
<protein>
    <submittedName>
        <fullName evidence="2">Uncharacterized protein</fullName>
    </submittedName>
</protein>
<dbReference type="EMBL" id="CAKLBY020000067">
    <property type="protein sequence ID" value="CAK7923121.1"/>
    <property type="molecule type" value="Genomic_DNA"/>
</dbReference>
<evidence type="ECO:0000313" key="2">
    <source>
        <dbReference type="EMBL" id="CAK7923121.1"/>
    </source>
</evidence>